<dbReference type="InterPro" id="IPR052398">
    <property type="entry name" value="Ubiquitin_hydrolase_53/54"/>
</dbReference>
<reference evidence="5" key="1">
    <citation type="journal article" date="2013" name="Nat. Genet.">
        <title>The Capsella rubella genome and the genomic consequences of rapid mating system evolution.</title>
        <authorList>
            <person name="Slotte T."/>
            <person name="Hazzouri K.M."/>
            <person name="Agren J.A."/>
            <person name="Koenig D."/>
            <person name="Maumus F."/>
            <person name="Guo Y.L."/>
            <person name="Steige K."/>
            <person name="Platts A.E."/>
            <person name="Escobar J.S."/>
            <person name="Newman L.K."/>
            <person name="Wang W."/>
            <person name="Mandakova T."/>
            <person name="Vello E."/>
            <person name="Smith L.M."/>
            <person name="Henz S.R."/>
            <person name="Steffen J."/>
            <person name="Takuno S."/>
            <person name="Brandvain Y."/>
            <person name="Coop G."/>
            <person name="Andolfatto P."/>
            <person name="Hu T.T."/>
            <person name="Blanchette M."/>
            <person name="Clark R.M."/>
            <person name="Quesneville H."/>
            <person name="Nordborg M."/>
            <person name="Gaut B.S."/>
            <person name="Lysak M.A."/>
            <person name="Jenkins J."/>
            <person name="Grimwood J."/>
            <person name="Chapman J."/>
            <person name="Prochnik S."/>
            <person name="Shu S."/>
            <person name="Rokhsar D."/>
            <person name="Schmutz J."/>
            <person name="Weigel D."/>
            <person name="Wright S.I."/>
        </authorList>
    </citation>
    <scope>NUCLEOTIDE SEQUENCE [LARGE SCALE GENOMIC DNA]</scope>
    <source>
        <strain evidence="5">cv. Monte Gargano</strain>
    </source>
</reference>
<evidence type="ECO:0000259" key="3">
    <source>
        <dbReference type="Pfam" id="PF04780"/>
    </source>
</evidence>
<evidence type="ECO:0000313" key="4">
    <source>
        <dbReference type="EMBL" id="EOA26247.1"/>
    </source>
</evidence>
<keyword evidence="2" id="KW-0378">Hydrolase</keyword>
<dbReference type="OrthoDB" id="1052909at2759"/>
<evidence type="ECO:0000256" key="2">
    <source>
        <dbReference type="ARBA" id="ARBA00022801"/>
    </source>
</evidence>
<reference evidence="4" key="2">
    <citation type="journal article" date="2013" name="Nat. Genet.">
        <title>Genome sequencing of Capsella rubella.</title>
        <authorList>
            <person name="Schmutz J."/>
            <person name="Prochnik S."/>
            <person name="Nordborg M."/>
            <person name="Weigel D."/>
            <person name="Rokhsar D."/>
            <person name="Wright S."/>
        </authorList>
    </citation>
    <scope>NUCLEOTIDE SEQUENCE</scope>
</reference>
<gene>
    <name evidence="4" type="ORF">CARUB_v100231600mg</name>
</gene>
<feature type="domain" description="DUF629" evidence="3">
    <location>
        <begin position="5"/>
        <end position="235"/>
    </location>
</feature>
<accession>R0FTP0</accession>
<proteinExistence type="predicted"/>
<name>R0FTP0_9BRAS</name>
<protein>
    <recommendedName>
        <fullName evidence="3">DUF629 domain-containing protein</fullName>
    </recommendedName>
</protein>
<dbReference type="KEGG" id="crb:17889767"/>
<dbReference type="GO" id="GO:0016787">
    <property type="term" value="F:hydrolase activity"/>
    <property type="evidence" value="ECO:0007669"/>
    <property type="project" value="UniProtKB-KW"/>
</dbReference>
<dbReference type="EMBL" id="KB870808">
    <property type="protein sequence ID" value="EOA26247.1"/>
    <property type="molecule type" value="Genomic_DNA"/>
</dbReference>
<evidence type="ECO:0000256" key="1">
    <source>
        <dbReference type="ARBA" id="ARBA00022786"/>
    </source>
</evidence>
<feature type="non-terminal residue" evidence="4">
    <location>
        <position position="1"/>
    </location>
</feature>
<keyword evidence="5" id="KW-1185">Reference proteome</keyword>
<keyword evidence="1" id="KW-0833">Ubl conjugation pathway</keyword>
<dbReference type="PANTHER" id="PTHR22975:SF24">
    <property type="entry name" value="CARBOXYL-TERMINAL HYDROLASE-LIKE PROTEIN, PUTATIVE (DUF627 AND DUF629)-RELATED"/>
    <property type="match status" value="1"/>
</dbReference>
<evidence type="ECO:0000313" key="5">
    <source>
        <dbReference type="Proteomes" id="UP000029121"/>
    </source>
</evidence>
<dbReference type="PANTHER" id="PTHR22975">
    <property type="entry name" value="UBIQUITIN SPECIFIC PROTEINASE"/>
    <property type="match status" value="1"/>
</dbReference>
<sequence length="295" mass="34883">QLTTDVRASLVSKVVNQYWENSQVKERIDLEGVTTYNLLLDKRLLYEEELEFDNIGTVEHCKSTGIYKDVIPKGDKMVSWVLDCPEIDQELVSQIAKGIHNREIWLAALRIVRRMVRKRESYYGKRHKMLTYEKMLGEVKTICDREDTRKTDSQQSTYEFVLRMKYEELVVKQEDGDTKCFLNVVRDVLERQSSPRFEVLEDREIKEWISRLSTTVDNDNVRITLSELRKSLKEKFHLIDSKILLNESTFKKLIDVFPKLSVVDYRLVYLPFVKKFLQDKLMIMMNTTIRPSPVV</sequence>
<dbReference type="EMBL" id="KB870808">
    <property type="protein sequence ID" value="EOA26246.1"/>
    <property type="molecule type" value="Genomic_DNA"/>
</dbReference>
<organism evidence="4 5">
    <name type="scientific">Capsella rubella</name>
    <dbReference type="NCBI Taxonomy" id="81985"/>
    <lineage>
        <taxon>Eukaryota</taxon>
        <taxon>Viridiplantae</taxon>
        <taxon>Streptophyta</taxon>
        <taxon>Embryophyta</taxon>
        <taxon>Tracheophyta</taxon>
        <taxon>Spermatophyta</taxon>
        <taxon>Magnoliopsida</taxon>
        <taxon>eudicotyledons</taxon>
        <taxon>Gunneridae</taxon>
        <taxon>Pentapetalae</taxon>
        <taxon>rosids</taxon>
        <taxon>malvids</taxon>
        <taxon>Brassicales</taxon>
        <taxon>Brassicaceae</taxon>
        <taxon>Camelineae</taxon>
        <taxon>Capsella</taxon>
    </lineage>
</organism>
<dbReference type="InterPro" id="IPR006865">
    <property type="entry name" value="DUF629"/>
</dbReference>
<dbReference type="Proteomes" id="UP000029121">
    <property type="component" value="Unassembled WGS sequence"/>
</dbReference>
<dbReference type="Pfam" id="PF04780">
    <property type="entry name" value="DUF629"/>
    <property type="match status" value="1"/>
</dbReference>
<dbReference type="AlphaFoldDB" id="R0FTP0"/>